<evidence type="ECO:0000313" key="2">
    <source>
        <dbReference type="Proteomes" id="UP000306319"/>
    </source>
</evidence>
<accession>A0AC61RBG2</accession>
<proteinExistence type="predicted"/>
<sequence length="286" mass="31221">MKIKSFLAIAACGLLFAACQTNDGQSVATDHSNAEKADSMLYYFAQMNGAQYDRDAQRDTTLASDEAKKAYIMGVQTGLNAAKEDNDAYNRGLNLGMQMAMTFQQFKKDYGVELNKKVFVKALSEALSNDSIINSSDMQREFYRIMSEFNAQKEERDIKAANENLLKASETLKMKKIADNLYGGVITPTEGEQIKDGDNVDASINVENIEGKAINAPLPSKLKIGSRSLPEPINTALKTMKSGETGKFATSAMSIFGPRAAQMGLQPSDVVILTIKATVTPPEEKK</sequence>
<evidence type="ECO:0000313" key="1">
    <source>
        <dbReference type="EMBL" id="TGY75942.1"/>
    </source>
</evidence>
<protein>
    <submittedName>
        <fullName evidence="1">Uncharacterized protein</fullName>
    </submittedName>
</protein>
<name>A0AC61RBG2_9BACT</name>
<dbReference type="EMBL" id="SRYB01000048">
    <property type="protein sequence ID" value="TGY75942.1"/>
    <property type="molecule type" value="Genomic_DNA"/>
</dbReference>
<reference evidence="1" key="1">
    <citation type="submission" date="2019-04" db="EMBL/GenBank/DDBJ databases">
        <title>Microbes associate with the intestines of laboratory mice.</title>
        <authorList>
            <person name="Navarre W."/>
            <person name="Wong E."/>
            <person name="Huang K."/>
            <person name="Tropini C."/>
            <person name="Ng K."/>
            <person name="Yu B."/>
        </authorList>
    </citation>
    <scope>NUCLEOTIDE SEQUENCE</scope>
    <source>
        <strain evidence="1">NM04_E33</strain>
    </source>
</reference>
<dbReference type="Proteomes" id="UP000306319">
    <property type="component" value="Unassembled WGS sequence"/>
</dbReference>
<gene>
    <name evidence="1" type="ORF">E5331_19195</name>
</gene>
<comment type="caution">
    <text evidence="1">The sequence shown here is derived from an EMBL/GenBank/DDBJ whole genome shotgun (WGS) entry which is preliminary data.</text>
</comment>
<organism evidence="1 2">
    <name type="scientific">Lepagella muris</name>
    <dbReference type="NCBI Taxonomy" id="3032870"/>
    <lineage>
        <taxon>Bacteria</taxon>
        <taxon>Pseudomonadati</taxon>
        <taxon>Bacteroidota</taxon>
        <taxon>Bacteroidia</taxon>
        <taxon>Bacteroidales</taxon>
        <taxon>Muribaculaceae</taxon>
        <taxon>Lepagella</taxon>
    </lineage>
</organism>
<keyword evidence="2" id="KW-1185">Reference proteome</keyword>